<dbReference type="EMBL" id="BAABHQ010000009">
    <property type="protein sequence ID" value="GAA4880513.1"/>
    <property type="molecule type" value="Genomic_DNA"/>
</dbReference>
<dbReference type="SUPFAM" id="SSF52091">
    <property type="entry name" value="SpoIIaa-like"/>
    <property type="match status" value="1"/>
</dbReference>
<dbReference type="RefSeq" id="WP_274231746.1">
    <property type="nucleotide sequence ID" value="NZ_BAABHQ010000009.1"/>
</dbReference>
<keyword evidence="2" id="KW-1185">Reference proteome</keyword>
<protein>
    <recommendedName>
        <fullName evidence="3">SpoIIAA-like protein</fullName>
    </recommendedName>
</protein>
<accession>A0ABP9EK60</accession>
<organism evidence="1 2">
    <name type="scientific">Actinomycetospora straminea</name>
    <dbReference type="NCBI Taxonomy" id="663607"/>
    <lineage>
        <taxon>Bacteria</taxon>
        <taxon>Bacillati</taxon>
        <taxon>Actinomycetota</taxon>
        <taxon>Actinomycetes</taxon>
        <taxon>Pseudonocardiales</taxon>
        <taxon>Pseudonocardiaceae</taxon>
        <taxon>Actinomycetospora</taxon>
    </lineage>
</organism>
<comment type="caution">
    <text evidence="1">The sequence shown here is derived from an EMBL/GenBank/DDBJ whole genome shotgun (WGS) entry which is preliminary data.</text>
</comment>
<proteinExistence type="predicted"/>
<dbReference type="Pfam" id="PF11964">
    <property type="entry name" value="SpoIIAA-like"/>
    <property type="match status" value="1"/>
</dbReference>
<sequence>MLRRIPGLPDRIAAFDAVGRISADDYAATVEPLLTEAEGEGRRLRILVRMGPEYEGFTAGAVWGKAEAWMRHPRLWRSIEGYALVSDIGWVDEFAHLASFLVSFPMRVFGLDGFDEAVTWLAELPHTAGATHDEGPAPAAAP</sequence>
<dbReference type="Gene3D" id="3.40.50.10600">
    <property type="entry name" value="SpoIIaa-like domains"/>
    <property type="match status" value="1"/>
</dbReference>
<name>A0ABP9EK60_9PSEU</name>
<dbReference type="InterPro" id="IPR038396">
    <property type="entry name" value="SpoIIAA-like_sf"/>
</dbReference>
<evidence type="ECO:0000313" key="1">
    <source>
        <dbReference type="EMBL" id="GAA4880513.1"/>
    </source>
</evidence>
<reference evidence="2" key="1">
    <citation type="journal article" date="2019" name="Int. J. Syst. Evol. Microbiol.">
        <title>The Global Catalogue of Microorganisms (GCM) 10K type strain sequencing project: providing services to taxonomists for standard genome sequencing and annotation.</title>
        <authorList>
            <consortium name="The Broad Institute Genomics Platform"/>
            <consortium name="The Broad Institute Genome Sequencing Center for Infectious Disease"/>
            <person name="Wu L."/>
            <person name="Ma J."/>
        </authorList>
    </citation>
    <scope>NUCLEOTIDE SEQUENCE [LARGE SCALE GENOMIC DNA]</scope>
    <source>
        <strain evidence="2">JCM 17983</strain>
    </source>
</reference>
<evidence type="ECO:0008006" key="3">
    <source>
        <dbReference type="Google" id="ProtNLM"/>
    </source>
</evidence>
<dbReference type="InterPro" id="IPR021866">
    <property type="entry name" value="SpoIIAA-like"/>
</dbReference>
<evidence type="ECO:0000313" key="2">
    <source>
        <dbReference type="Proteomes" id="UP001500457"/>
    </source>
</evidence>
<dbReference type="Proteomes" id="UP001500457">
    <property type="component" value="Unassembled WGS sequence"/>
</dbReference>
<dbReference type="InterPro" id="IPR036513">
    <property type="entry name" value="STAS_dom_sf"/>
</dbReference>
<gene>
    <name evidence="1" type="ORF">GCM10023203_34370</name>
</gene>